<dbReference type="EMBL" id="CP011509">
    <property type="protein sequence ID" value="AKJ03544.1"/>
    <property type="molecule type" value="Genomic_DNA"/>
</dbReference>
<evidence type="ECO:0000313" key="6">
    <source>
        <dbReference type="Proteomes" id="UP000256345"/>
    </source>
</evidence>
<keyword evidence="2" id="KW-0732">Signal</keyword>
<evidence type="ECO:0000313" key="3">
    <source>
        <dbReference type="EMBL" id="AKJ03544.1"/>
    </source>
</evidence>
<accession>A0AAC8Q9T8</accession>
<name>A0AAC8Q9T8_9BACT</name>
<dbReference type="Proteomes" id="UP000035579">
    <property type="component" value="Chromosome"/>
</dbReference>
<feature type="chain" id="PRO_5041899501" evidence="2">
    <location>
        <begin position="18"/>
        <end position="520"/>
    </location>
</feature>
<reference evidence="4 6" key="2">
    <citation type="submission" date="2018-08" db="EMBL/GenBank/DDBJ databases">
        <title>Genomic Encyclopedia of Archaeal and Bacterial Type Strains, Phase II (KMG-II): from individual species to whole genera.</title>
        <authorList>
            <person name="Goeker M."/>
        </authorList>
    </citation>
    <scope>NUCLEOTIDE SEQUENCE [LARGE SCALE GENOMIC DNA]</scope>
    <source>
        <strain evidence="4 6">DSM 2261</strain>
    </source>
</reference>
<dbReference type="KEGG" id="age:AA314_05170"/>
<evidence type="ECO:0000313" key="5">
    <source>
        <dbReference type="Proteomes" id="UP000035579"/>
    </source>
</evidence>
<keyword evidence="6" id="KW-1185">Reference proteome</keyword>
<evidence type="ECO:0000313" key="4">
    <source>
        <dbReference type="EMBL" id="REG22671.1"/>
    </source>
</evidence>
<feature type="compositionally biased region" description="Low complexity" evidence="1">
    <location>
        <begin position="115"/>
        <end position="137"/>
    </location>
</feature>
<feature type="signal peptide" evidence="2">
    <location>
        <begin position="1"/>
        <end position="17"/>
    </location>
</feature>
<evidence type="ECO:0000256" key="1">
    <source>
        <dbReference type="SAM" id="MobiDB-lite"/>
    </source>
</evidence>
<dbReference type="EMBL" id="QUMU01000019">
    <property type="protein sequence ID" value="REG22671.1"/>
    <property type="molecule type" value="Genomic_DNA"/>
</dbReference>
<evidence type="ECO:0000256" key="2">
    <source>
        <dbReference type="SAM" id="SignalP"/>
    </source>
</evidence>
<protein>
    <submittedName>
        <fullName evidence="3">Uncharacterized protein</fullName>
    </submittedName>
</protein>
<dbReference type="Proteomes" id="UP000256345">
    <property type="component" value="Unassembled WGS sequence"/>
</dbReference>
<gene>
    <name evidence="3" type="ORF">AA314_05170</name>
    <name evidence="4" type="ORF">ATI61_119203</name>
</gene>
<organism evidence="3 5">
    <name type="scientific">Archangium gephyra</name>
    <dbReference type="NCBI Taxonomy" id="48"/>
    <lineage>
        <taxon>Bacteria</taxon>
        <taxon>Pseudomonadati</taxon>
        <taxon>Myxococcota</taxon>
        <taxon>Myxococcia</taxon>
        <taxon>Myxococcales</taxon>
        <taxon>Cystobacterineae</taxon>
        <taxon>Archangiaceae</taxon>
        <taxon>Archangium</taxon>
    </lineage>
</organism>
<feature type="region of interest" description="Disordered" evidence="1">
    <location>
        <begin position="101"/>
        <end position="141"/>
    </location>
</feature>
<proteinExistence type="predicted"/>
<sequence>MKLPLLLLLLLSAPALAAPRAAFVLRIEGSDAFVDLGRADTAQPGERLRVYRVIEARHPSTGKVLRDRFLLGEATVLEAGETLSRIAAPDELLARMEVGDEVEQVNAPAPRERPTTPGAATPAQPPAASATASSGPSDAERTALRTAWNTALKLPPAERAKVWEGFLANWPQSDLAGPIRTEISLLREAPVASSTTKVPASPVPPVLKVSAPTSALTDELITVSLSSLAGPTPRAVMVHWRERGSPTYRTVHMVAEPHGHFRATLPKEASVEPAIEYYVEAVEPSGATLAAGGLPSRPQHITIRRPPRDESIEYRNRSRVRVSNEYVDFNRFKGNDVYNLFEADFLYRVYTTVHAVRVGFGNYRGTGTPRAQLDDPSIPGEEVGYTYGFSELEVRMHPSLALLVKGTAGVTRDGLKGGFDLGLRIGSETGTSLLIRGATIADIGARGSLALSWDAVKNWPMSAEVVVTNEPIGEDLGVRLIYTVGRSITPWLDVTGRVSYQLRDINHSGLGFGLGTTFHW</sequence>
<dbReference type="AlphaFoldDB" id="A0AAC8Q9T8"/>
<reference evidence="3 5" key="1">
    <citation type="submission" date="2015-05" db="EMBL/GenBank/DDBJ databases">
        <title>Genome assembly of Archangium gephyra DSM 2261.</title>
        <authorList>
            <person name="Sharma G."/>
            <person name="Subramanian S."/>
        </authorList>
    </citation>
    <scope>NUCLEOTIDE SEQUENCE [LARGE SCALE GENOMIC DNA]</scope>
    <source>
        <strain evidence="3 5">DSM 2261</strain>
    </source>
</reference>